<reference evidence="1" key="2">
    <citation type="journal article" date="2017" name="J. Anim. Genet.">
        <title>Multiple reference genome sequences of hot pepper reveal the massive evolution of plant disease resistance genes by retroduplication.</title>
        <authorList>
            <person name="Kim S."/>
            <person name="Park J."/>
            <person name="Yeom S.-I."/>
            <person name="Kim Y.-M."/>
            <person name="Seo E."/>
            <person name="Kim K.-T."/>
            <person name="Kim M.-S."/>
            <person name="Lee J.M."/>
            <person name="Cheong K."/>
            <person name="Shin H.-S."/>
            <person name="Kim S.-B."/>
            <person name="Han K."/>
            <person name="Lee J."/>
            <person name="Park M."/>
            <person name="Lee H.-A."/>
            <person name="Lee H.-Y."/>
            <person name="Lee Y."/>
            <person name="Oh S."/>
            <person name="Lee J.H."/>
            <person name="Choi E."/>
            <person name="Choi E."/>
            <person name="Lee S.E."/>
            <person name="Jeon J."/>
            <person name="Kim H."/>
            <person name="Choi G."/>
            <person name="Song H."/>
            <person name="Lee J."/>
            <person name="Lee S.-C."/>
            <person name="Kwon J.-K."/>
            <person name="Lee H.-Y."/>
            <person name="Koo N."/>
            <person name="Hong Y."/>
            <person name="Kim R.W."/>
            <person name="Kang W.-H."/>
            <person name="Huh J.H."/>
            <person name="Kang B.-C."/>
            <person name="Yang T.-J."/>
            <person name="Lee Y.-H."/>
            <person name="Bennetzen J.L."/>
            <person name="Choi D."/>
        </authorList>
    </citation>
    <scope>NUCLEOTIDE SEQUENCE [LARGE SCALE GENOMIC DNA]</scope>
    <source>
        <strain evidence="1">cv. PBC81</strain>
    </source>
</reference>
<dbReference type="AlphaFoldDB" id="A0A2G2V083"/>
<sequence length="80" mass="8839">MNKELAFQEVASIGLKTMDHLIKFAANKSVVQVDCREITDLSVAKLKKANAVVGRTGHARFRCVPIQVQAQNKDESKAQD</sequence>
<dbReference type="STRING" id="33114.A0A2G2V083"/>
<organism evidence="1">
    <name type="scientific">Capsicum baccatum</name>
    <name type="common">Peruvian pepper</name>
    <dbReference type="NCBI Taxonomy" id="33114"/>
    <lineage>
        <taxon>Eukaryota</taxon>
        <taxon>Viridiplantae</taxon>
        <taxon>Streptophyta</taxon>
        <taxon>Embryophyta</taxon>
        <taxon>Tracheophyta</taxon>
        <taxon>Spermatophyta</taxon>
        <taxon>Magnoliopsida</taxon>
        <taxon>eudicotyledons</taxon>
        <taxon>Gunneridae</taxon>
        <taxon>Pentapetalae</taxon>
        <taxon>asterids</taxon>
        <taxon>lamiids</taxon>
        <taxon>Solanales</taxon>
        <taxon>Solanaceae</taxon>
        <taxon>Solanoideae</taxon>
        <taxon>Capsiceae</taxon>
        <taxon>Capsicum</taxon>
    </lineage>
</organism>
<comment type="caution">
    <text evidence="1">The sequence shown here is derived from an EMBL/GenBank/DDBJ whole genome shotgun (WGS) entry which is preliminary data.</text>
</comment>
<protein>
    <submittedName>
        <fullName evidence="1">Putative WRKY transcription factor 17</fullName>
    </submittedName>
</protein>
<gene>
    <name evidence="1" type="ORF">CQW23_34088</name>
</gene>
<name>A0A2G2V083_CAPBA</name>
<dbReference type="OrthoDB" id="777189at2759"/>
<accession>A0A2G2V083</accession>
<dbReference type="EMBL" id="MLFT02000888">
    <property type="protein sequence ID" value="PHT26298.1"/>
    <property type="molecule type" value="Genomic_DNA"/>
</dbReference>
<proteinExistence type="predicted"/>
<evidence type="ECO:0000313" key="1">
    <source>
        <dbReference type="EMBL" id="PHT26298.1"/>
    </source>
</evidence>
<reference evidence="1" key="1">
    <citation type="journal article" date="2017" name="Genome Biol.">
        <title>New reference genome sequences of hot pepper reveal the massive evolution of plant disease-resistance genes by retroduplication.</title>
        <authorList>
            <person name="Kim S."/>
            <person name="Park J."/>
            <person name="Yeom S.I."/>
            <person name="Kim Y.M."/>
            <person name="Seo E."/>
            <person name="Kim K.T."/>
            <person name="Kim M.S."/>
            <person name="Lee J.M."/>
            <person name="Cheong K."/>
            <person name="Shin H.S."/>
            <person name="Kim S.B."/>
            <person name="Han K."/>
            <person name="Lee J."/>
            <person name="Park M."/>
            <person name="Lee H.A."/>
            <person name="Lee H.Y."/>
            <person name="Lee Y."/>
            <person name="Oh S."/>
            <person name="Lee J.H."/>
            <person name="Choi E."/>
            <person name="Choi E."/>
            <person name="Lee S.E."/>
            <person name="Jeon J."/>
            <person name="Kim H."/>
            <person name="Choi G."/>
            <person name="Song H."/>
            <person name="Lee J."/>
            <person name="Lee S.C."/>
            <person name="Kwon J.K."/>
            <person name="Lee H.Y."/>
            <person name="Koo N."/>
            <person name="Hong Y."/>
            <person name="Kim R.W."/>
            <person name="Kang W.H."/>
            <person name="Huh J.H."/>
            <person name="Kang B.C."/>
            <person name="Yang T.J."/>
            <person name="Lee Y.H."/>
            <person name="Bennetzen J.L."/>
            <person name="Choi D."/>
        </authorList>
    </citation>
    <scope>NUCLEOTIDE SEQUENCE [LARGE SCALE GENOMIC DNA]</scope>
    <source>
        <strain evidence="1">PBC81</strain>
        <tissue evidence="1">Leaf</tissue>
    </source>
</reference>